<keyword evidence="2" id="KW-0547">Nucleotide-binding</keyword>
<dbReference type="InterPro" id="IPR006179">
    <property type="entry name" value="5_nucleotidase/apyrase"/>
</dbReference>
<protein>
    <submittedName>
        <fullName evidence="6">Bifunctional metallophosphatase/5'-nucleotidase</fullName>
    </submittedName>
</protein>
<dbReference type="GO" id="GO:0000166">
    <property type="term" value="F:nucleotide binding"/>
    <property type="evidence" value="ECO:0007669"/>
    <property type="project" value="UniProtKB-KW"/>
</dbReference>
<feature type="domain" description="Calcineurin-like phosphoesterase" evidence="4">
    <location>
        <begin position="38"/>
        <end position="273"/>
    </location>
</feature>
<dbReference type="Pfam" id="PF00149">
    <property type="entry name" value="Metallophos"/>
    <property type="match status" value="1"/>
</dbReference>
<dbReference type="PANTHER" id="PTHR11575">
    <property type="entry name" value="5'-NUCLEOTIDASE-RELATED"/>
    <property type="match status" value="1"/>
</dbReference>
<dbReference type="InterPro" id="IPR004843">
    <property type="entry name" value="Calcineurin-like_PHP"/>
</dbReference>
<feature type="transmembrane region" description="Helical" evidence="3">
    <location>
        <begin position="615"/>
        <end position="637"/>
    </location>
</feature>
<comment type="similarity">
    <text evidence="2">Belongs to the 5'-nucleotidase family.</text>
</comment>
<reference evidence="6 7" key="1">
    <citation type="submission" date="2018-08" db="EMBL/GenBank/DDBJ databases">
        <title>A genome reference for cultivated species of the human gut microbiota.</title>
        <authorList>
            <person name="Zou Y."/>
            <person name="Xue W."/>
            <person name="Luo G."/>
        </authorList>
    </citation>
    <scope>NUCLEOTIDE SEQUENCE [LARGE SCALE GENOMIC DNA]</scope>
    <source>
        <strain evidence="6 7">AM37-4AC</strain>
    </source>
</reference>
<accession>A0A454HGY4</accession>
<dbReference type="AlphaFoldDB" id="A0A454HGY4"/>
<proteinExistence type="inferred from homology"/>
<comment type="caution">
    <text evidence="6">The sequence shown here is derived from an EMBL/GenBank/DDBJ whole genome shotgun (WGS) entry which is preliminary data.</text>
</comment>
<evidence type="ECO:0000313" key="6">
    <source>
        <dbReference type="EMBL" id="RHC06336.1"/>
    </source>
</evidence>
<feature type="domain" description="5'-Nucleotidase C-terminal" evidence="5">
    <location>
        <begin position="369"/>
        <end position="520"/>
    </location>
</feature>
<dbReference type="InterPro" id="IPR008334">
    <property type="entry name" value="5'-Nucleotdase_C"/>
</dbReference>
<dbReference type="SUPFAM" id="SSF56300">
    <property type="entry name" value="Metallo-dependent phosphatases"/>
    <property type="match status" value="1"/>
</dbReference>
<evidence type="ECO:0000256" key="2">
    <source>
        <dbReference type="RuleBase" id="RU362119"/>
    </source>
</evidence>
<dbReference type="Proteomes" id="UP000265808">
    <property type="component" value="Unassembled WGS sequence"/>
</dbReference>
<name>A0A454HGY4_9FIRM</name>
<dbReference type="GO" id="GO:0016787">
    <property type="term" value="F:hydrolase activity"/>
    <property type="evidence" value="ECO:0007669"/>
    <property type="project" value="UniProtKB-KW"/>
</dbReference>
<dbReference type="EMBL" id="QSHL01000006">
    <property type="protein sequence ID" value="RHC06336.1"/>
    <property type="molecule type" value="Genomic_DNA"/>
</dbReference>
<gene>
    <name evidence="6" type="ORF">DW859_10925</name>
</gene>
<feature type="chain" id="PRO_5018813361" evidence="2">
    <location>
        <begin position="24"/>
        <end position="655"/>
    </location>
</feature>
<sequence>MILRKSILSVVLTIAMLMPLAQAVTVKAVDDTKQIDVLFTHDTHSHLDSFSTIVNGEQKEVGGFAKIKTLINEKKKEDPDTLILDGGDFSMGTLIQTVYDTEAAELRMLGYLGYDVTTFGNHEFDYRSQGLANMLKAAKSSGETLPEIVVCNVDWDSMEKAGLNDGQKQIQSAFETYGVKDYVMVQKGDVKIAVVGVFGKDALECAPTCELSFKDPVEAVKKTVEEIKKNEEADMIACVSHGGTWEDESKSEDELLAKAVPDLDLIISGHTHSELQEAIRHGNTYIVSCGEYGRNLGSLSMTQNFDGRWNLSAYELIPVSEDVKADKATQERIDALMDTVDTNYLADFGYTRKEVLAQNDVEFNSLEEMGTEHKELNLGDIMADAYVYAVENSEYYDGDPVDVAVVPSGTVRDTYTKGDITVEDVYNSFSLGIGKDGVAGYPLINAYLTGKELKLVAEVDASISDFMTTARLYCSGLNFTYNPHRMILNKVTDCYLTRADGERTEIEDDKLYHVVTDLYTGQMLGSVMKMSYGLLSLEPKDKDGNPIENLEDHAVMEGDKELKAWDAIARYMQSFDDADGDGIANVSEYYATTHDRKVVDDSKNILDLVKKPNKFTAIIVCIGLIIIIIIVLVVSLIRKIVRKSRKKKNIHNTNR</sequence>
<feature type="signal peptide" evidence="2">
    <location>
        <begin position="1"/>
        <end position="23"/>
    </location>
</feature>
<dbReference type="PRINTS" id="PR01607">
    <property type="entry name" value="APYRASEFAMLY"/>
</dbReference>
<dbReference type="GO" id="GO:0030288">
    <property type="term" value="C:outer membrane-bounded periplasmic space"/>
    <property type="evidence" value="ECO:0007669"/>
    <property type="project" value="TreeGrafter"/>
</dbReference>
<keyword evidence="3" id="KW-0472">Membrane</keyword>
<evidence type="ECO:0000256" key="3">
    <source>
        <dbReference type="SAM" id="Phobius"/>
    </source>
</evidence>
<dbReference type="InterPro" id="IPR029052">
    <property type="entry name" value="Metallo-depent_PP-like"/>
</dbReference>
<keyword evidence="3" id="KW-0812">Transmembrane</keyword>
<dbReference type="PANTHER" id="PTHR11575:SF24">
    <property type="entry name" value="5'-NUCLEOTIDASE"/>
    <property type="match status" value="1"/>
</dbReference>
<dbReference type="InterPro" id="IPR036907">
    <property type="entry name" value="5'-Nucleotdase_C_sf"/>
</dbReference>
<evidence type="ECO:0000259" key="5">
    <source>
        <dbReference type="Pfam" id="PF02872"/>
    </source>
</evidence>
<dbReference type="CDD" id="cd00845">
    <property type="entry name" value="MPP_UshA_N_like"/>
    <property type="match status" value="1"/>
</dbReference>
<keyword evidence="3" id="KW-1133">Transmembrane helix</keyword>
<dbReference type="Gene3D" id="3.60.21.10">
    <property type="match status" value="1"/>
</dbReference>
<evidence type="ECO:0000259" key="4">
    <source>
        <dbReference type="Pfam" id="PF00149"/>
    </source>
</evidence>
<dbReference type="RefSeq" id="WP_117997805.1">
    <property type="nucleotide sequence ID" value="NZ_QSHL01000006.1"/>
</dbReference>
<dbReference type="GO" id="GO:0009166">
    <property type="term" value="P:nucleotide catabolic process"/>
    <property type="evidence" value="ECO:0007669"/>
    <property type="project" value="InterPro"/>
</dbReference>
<evidence type="ECO:0000256" key="1">
    <source>
        <dbReference type="ARBA" id="ARBA00022729"/>
    </source>
</evidence>
<dbReference type="SUPFAM" id="SSF55816">
    <property type="entry name" value="5'-nucleotidase (syn. UDP-sugar hydrolase), C-terminal domain"/>
    <property type="match status" value="1"/>
</dbReference>
<dbReference type="Gene3D" id="3.90.780.10">
    <property type="entry name" value="5'-Nucleotidase, C-terminal domain"/>
    <property type="match status" value="1"/>
</dbReference>
<organism evidence="6 7">
    <name type="scientific">Blautia obeum</name>
    <dbReference type="NCBI Taxonomy" id="40520"/>
    <lineage>
        <taxon>Bacteria</taxon>
        <taxon>Bacillati</taxon>
        <taxon>Bacillota</taxon>
        <taxon>Clostridia</taxon>
        <taxon>Lachnospirales</taxon>
        <taxon>Lachnospiraceae</taxon>
        <taxon>Blautia</taxon>
    </lineage>
</organism>
<keyword evidence="1 2" id="KW-0732">Signal</keyword>
<keyword evidence="2" id="KW-0378">Hydrolase</keyword>
<dbReference type="Pfam" id="PF02872">
    <property type="entry name" value="5_nucleotid_C"/>
    <property type="match status" value="1"/>
</dbReference>
<evidence type="ECO:0000313" key="7">
    <source>
        <dbReference type="Proteomes" id="UP000265808"/>
    </source>
</evidence>